<keyword evidence="7" id="KW-1185">Reference proteome</keyword>
<keyword evidence="2 6" id="KW-0238">DNA-binding</keyword>
<evidence type="ECO:0000256" key="4">
    <source>
        <dbReference type="SAM" id="MobiDB-lite"/>
    </source>
</evidence>
<dbReference type="CDD" id="cd01545">
    <property type="entry name" value="PBP1_SalR"/>
    <property type="match status" value="1"/>
</dbReference>
<evidence type="ECO:0000313" key="6">
    <source>
        <dbReference type="EMBL" id="MBA2932999.1"/>
    </source>
</evidence>
<dbReference type="PROSITE" id="PS50932">
    <property type="entry name" value="HTH_LACI_2"/>
    <property type="match status" value="1"/>
</dbReference>
<evidence type="ECO:0000313" key="7">
    <source>
        <dbReference type="Proteomes" id="UP000570166"/>
    </source>
</evidence>
<dbReference type="InterPro" id="IPR010982">
    <property type="entry name" value="Lambda_DNA-bd_dom_sf"/>
</dbReference>
<evidence type="ECO:0000256" key="1">
    <source>
        <dbReference type="ARBA" id="ARBA00023015"/>
    </source>
</evidence>
<feature type="region of interest" description="Disordered" evidence="4">
    <location>
        <begin position="1"/>
        <end position="23"/>
    </location>
</feature>
<accession>A0A838L3M9</accession>
<keyword evidence="3" id="KW-0804">Transcription</keyword>
<dbReference type="Pfam" id="PF00356">
    <property type="entry name" value="LacI"/>
    <property type="match status" value="1"/>
</dbReference>
<dbReference type="GO" id="GO:0003700">
    <property type="term" value="F:DNA-binding transcription factor activity"/>
    <property type="evidence" value="ECO:0007669"/>
    <property type="project" value="TreeGrafter"/>
</dbReference>
<proteinExistence type="predicted"/>
<feature type="domain" description="HTH lacI-type" evidence="5">
    <location>
        <begin position="24"/>
        <end position="78"/>
    </location>
</feature>
<evidence type="ECO:0000259" key="5">
    <source>
        <dbReference type="PROSITE" id="PS50932"/>
    </source>
</evidence>
<gene>
    <name evidence="6" type="ORF">HZF05_02705</name>
</gene>
<dbReference type="GO" id="GO:0000976">
    <property type="term" value="F:transcription cis-regulatory region binding"/>
    <property type="evidence" value="ECO:0007669"/>
    <property type="project" value="TreeGrafter"/>
</dbReference>
<evidence type="ECO:0000256" key="3">
    <source>
        <dbReference type="ARBA" id="ARBA00023163"/>
    </source>
</evidence>
<dbReference type="InterPro" id="IPR028082">
    <property type="entry name" value="Peripla_BP_I"/>
</dbReference>
<dbReference type="AlphaFoldDB" id="A0A838L3M9"/>
<reference evidence="6 7" key="1">
    <citation type="submission" date="2020-07" db="EMBL/GenBank/DDBJ databases">
        <authorList>
            <person name="Sun Q."/>
        </authorList>
    </citation>
    <scope>NUCLEOTIDE SEQUENCE [LARGE SCALE GENOMIC DNA]</scope>
    <source>
        <strain evidence="6 7">CGMCC 1.13654</strain>
    </source>
</reference>
<organism evidence="6 7">
    <name type="scientific">Sphingomonas chungangi</name>
    <dbReference type="NCBI Taxonomy" id="2683589"/>
    <lineage>
        <taxon>Bacteria</taxon>
        <taxon>Pseudomonadati</taxon>
        <taxon>Pseudomonadota</taxon>
        <taxon>Alphaproteobacteria</taxon>
        <taxon>Sphingomonadales</taxon>
        <taxon>Sphingomonadaceae</taxon>
        <taxon>Sphingomonas</taxon>
    </lineage>
</organism>
<dbReference type="Gene3D" id="3.40.50.2300">
    <property type="match status" value="2"/>
</dbReference>
<dbReference type="CDD" id="cd01392">
    <property type="entry name" value="HTH_LacI"/>
    <property type="match status" value="1"/>
</dbReference>
<dbReference type="Gene3D" id="1.10.260.40">
    <property type="entry name" value="lambda repressor-like DNA-binding domains"/>
    <property type="match status" value="1"/>
</dbReference>
<dbReference type="EMBL" id="JACEIB010000001">
    <property type="protein sequence ID" value="MBA2932999.1"/>
    <property type="molecule type" value="Genomic_DNA"/>
</dbReference>
<evidence type="ECO:0000256" key="2">
    <source>
        <dbReference type="ARBA" id="ARBA00023125"/>
    </source>
</evidence>
<dbReference type="InterPro" id="IPR000843">
    <property type="entry name" value="HTH_LacI"/>
</dbReference>
<dbReference type="PANTHER" id="PTHR30146">
    <property type="entry name" value="LACI-RELATED TRANSCRIPTIONAL REPRESSOR"/>
    <property type="match status" value="1"/>
</dbReference>
<dbReference type="Proteomes" id="UP000570166">
    <property type="component" value="Unassembled WGS sequence"/>
</dbReference>
<comment type="caution">
    <text evidence="6">The sequence shown here is derived from an EMBL/GenBank/DDBJ whole genome shotgun (WGS) entry which is preliminary data.</text>
</comment>
<protein>
    <submittedName>
        <fullName evidence="6">LacI family DNA-binding transcriptional regulator</fullName>
    </submittedName>
</protein>
<keyword evidence="1" id="KW-0805">Transcription regulation</keyword>
<feature type="compositionally biased region" description="Basic and acidic residues" evidence="4">
    <location>
        <begin position="1"/>
        <end position="11"/>
    </location>
</feature>
<dbReference type="SUPFAM" id="SSF47413">
    <property type="entry name" value="lambda repressor-like DNA-binding domains"/>
    <property type="match status" value="1"/>
</dbReference>
<sequence length="355" mass="37529">MAKDRRGEQERGPALARRQTTRHSTITDVADAAGVSIKTVSRVFNDEPNVRPLTRERVLKAATDLDYHPNVAARSLAGRRSFLIGLAYENPSPNYVVDLQTGALERLQGERYRLLVLPFDDAAAASGKMQAIARASGLDGVVLAPPLCDDAATVAEMEACGLPYARIAPTSGGSHAPDVAMDDRAATRALIDHLVGLGHKRIAIVRGDPTHASAAARYDGYCAGLEAHGLAIAPELEVPGAYTFASGYEAGKTLLALGQRPTAIFASNDDMAAGVMNAIHEAGLKVPGDISVAGFDDSNIASVVWPRLTTIHQPIRDMAREATGALLALIEHEETVPHQVLPFQLVVRGSTGPAA</sequence>
<dbReference type="SMART" id="SM00354">
    <property type="entry name" value="HTH_LACI"/>
    <property type="match status" value="1"/>
</dbReference>
<dbReference type="InterPro" id="IPR046335">
    <property type="entry name" value="LacI/GalR-like_sensor"/>
</dbReference>
<dbReference type="SUPFAM" id="SSF53822">
    <property type="entry name" value="Periplasmic binding protein-like I"/>
    <property type="match status" value="1"/>
</dbReference>
<dbReference type="PANTHER" id="PTHR30146:SF153">
    <property type="entry name" value="LACTOSE OPERON REPRESSOR"/>
    <property type="match status" value="1"/>
</dbReference>
<dbReference type="Pfam" id="PF13377">
    <property type="entry name" value="Peripla_BP_3"/>
    <property type="match status" value="1"/>
</dbReference>
<name>A0A838L3M9_9SPHN</name>